<dbReference type="EMBL" id="JALLAZ020000477">
    <property type="protein sequence ID" value="KAL3794325.1"/>
    <property type="molecule type" value="Genomic_DNA"/>
</dbReference>
<dbReference type="AlphaFoldDB" id="A0ABD3Q885"/>
<accession>A0ABD3Q885</accession>
<evidence type="ECO:0008006" key="3">
    <source>
        <dbReference type="Google" id="ProtNLM"/>
    </source>
</evidence>
<proteinExistence type="predicted"/>
<evidence type="ECO:0000313" key="1">
    <source>
        <dbReference type="EMBL" id="KAL3794325.1"/>
    </source>
</evidence>
<dbReference type="Gene3D" id="3.40.50.150">
    <property type="entry name" value="Vaccinia Virus protein VP39"/>
    <property type="match status" value="1"/>
</dbReference>
<sequence>MIDVPCGDANWIFDSFETDTLPMYVGFDIVNDVIKVNKQRFAHHNNKQFHFWDAVNCVLPKFRNETSGIKQWFDLVHMRDVIQHMSPELGVKFFCNVFRVGPRVLITTSYEQTGGSTNITEGDWYPNNLLHEPFSFPKADCTPTHPNIENDVTCVYNLTEDWVREFLSSSC</sequence>
<reference evidence="1 2" key="1">
    <citation type="submission" date="2024-10" db="EMBL/GenBank/DDBJ databases">
        <title>Updated reference genomes for cyclostephanoid diatoms.</title>
        <authorList>
            <person name="Roberts W.R."/>
            <person name="Alverson A.J."/>
        </authorList>
    </citation>
    <scope>NUCLEOTIDE SEQUENCE [LARGE SCALE GENOMIC DNA]</scope>
    <source>
        <strain evidence="1 2">AJA276-08</strain>
    </source>
</reference>
<evidence type="ECO:0000313" key="2">
    <source>
        <dbReference type="Proteomes" id="UP001530315"/>
    </source>
</evidence>
<dbReference type="Proteomes" id="UP001530315">
    <property type="component" value="Unassembled WGS sequence"/>
</dbReference>
<keyword evidence="2" id="KW-1185">Reference proteome</keyword>
<dbReference type="InterPro" id="IPR029063">
    <property type="entry name" value="SAM-dependent_MTases_sf"/>
</dbReference>
<comment type="caution">
    <text evidence="1">The sequence shown here is derived from an EMBL/GenBank/DDBJ whole genome shotgun (WGS) entry which is preliminary data.</text>
</comment>
<name>A0ABD3Q885_9STRA</name>
<protein>
    <recommendedName>
        <fullName evidence="3">Small RNA 2'-O-methyltransferase</fullName>
    </recommendedName>
</protein>
<gene>
    <name evidence="1" type="ORF">ACHAW5_009885</name>
</gene>
<dbReference type="SUPFAM" id="SSF53335">
    <property type="entry name" value="S-adenosyl-L-methionine-dependent methyltransferases"/>
    <property type="match status" value="1"/>
</dbReference>
<organism evidence="1 2">
    <name type="scientific">Stephanodiscus triporus</name>
    <dbReference type="NCBI Taxonomy" id="2934178"/>
    <lineage>
        <taxon>Eukaryota</taxon>
        <taxon>Sar</taxon>
        <taxon>Stramenopiles</taxon>
        <taxon>Ochrophyta</taxon>
        <taxon>Bacillariophyta</taxon>
        <taxon>Coscinodiscophyceae</taxon>
        <taxon>Thalassiosirophycidae</taxon>
        <taxon>Stephanodiscales</taxon>
        <taxon>Stephanodiscaceae</taxon>
        <taxon>Stephanodiscus</taxon>
    </lineage>
</organism>